<dbReference type="AlphaFoldDB" id="A0A840BJD5"/>
<dbReference type="GO" id="GO:0007165">
    <property type="term" value="P:signal transduction"/>
    <property type="evidence" value="ECO:0007669"/>
    <property type="project" value="InterPro"/>
</dbReference>
<accession>A0A840BJD5</accession>
<dbReference type="PROSITE" id="PS50112">
    <property type="entry name" value="PAS"/>
    <property type="match status" value="1"/>
</dbReference>
<dbReference type="InterPro" id="IPR029787">
    <property type="entry name" value="Nucleotide_cyclase"/>
</dbReference>
<evidence type="ECO:0000256" key="2">
    <source>
        <dbReference type="SAM" id="Phobius"/>
    </source>
</evidence>
<dbReference type="EMBL" id="JACIET010000001">
    <property type="protein sequence ID" value="MBB4011712.1"/>
    <property type="molecule type" value="Genomic_DNA"/>
</dbReference>
<dbReference type="SMART" id="SM00267">
    <property type="entry name" value="GGDEF"/>
    <property type="match status" value="1"/>
</dbReference>
<evidence type="ECO:0000259" key="5">
    <source>
        <dbReference type="PROSITE" id="PS50887"/>
    </source>
</evidence>
<feature type="domain" description="HAMP" evidence="4">
    <location>
        <begin position="168"/>
        <end position="222"/>
    </location>
</feature>
<dbReference type="InterPro" id="IPR013656">
    <property type="entry name" value="PAS_4"/>
</dbReference>
<protein>
    <submittedName>
        <fullName evidence="6">Diguanylate cyclase (GGDEF)-like protein/PAS domain S-box-containing protein</fullName>
    </submittedName>
</protein>
<evidence type="ECO:0000256" key="1">
    <source>
        <dbReference type="SAM" id="MobiDB-lite"/>
    </source>
</evidence>
<dbReference type="Proteomes" id="UP000561045">
    <property type="component" value="Unassembled WGS sequence"/>
</dbReference>
<dbReference type="CDD" id="cd00130">
    <property type="entry name" value="PAS"/>
    <property type="match status" value="1"/>
</dbReference>
<keyword evidence="7" id="KW-1185">Reference proteome</keyword>
<reference evidence="6 7" key="1">
    <citation type="submission" date="2020-08" db="EMBL/GenBank/DDBJ databases">
        <title>Genomic Encyclopedia of Type Strains, Phase IV (KMG-IV): sequencing the most valuable type-strain genomes for metagenomic binning, comparative biology and taxonomic classification.</title>
        <authorList>
            <person name="Goeker M."/>
        </authorList>
    </citation>
    <scope>NUCLEOTIDE SEQUENCE [LARGE SCALE GENOMIC DNA]</scope>
    <source>
        <strain evidence="6 7">DSM 106739</strain>
    </source>
</reference>
<dbReference type="CDD" id="cd01949">
    <property type="entry name" value="GGDEF"/>
    <property type="match status" value="1"/>
</dbReference>
<keyword evidence="2" id="KW-0812">Transmembrane</keyword>
<dbReference type="InterPro" id="IPR000160">
    <property type="entry name" value="GGDEF_dom"/>
</dbReference>
<dbReference type="RefSeq" id="WP_207064304.1">
    <property type="nucleotide sequence ID" value="NZ_JAFGZA010000011.1"/>
</dbReference>
<dbReference type="PROSITE" id="PS50885">
    <property type="entry name" value="HAMP"/>
    <property type="match status" value="1"/>
</dbReference>
<dbReference type="Gene3D" id="3.30.450.20">
    <property type="entry name" value="PAS domain"/>
    <property type="match status" value="1"/>
</dbReference>
<dbReference type="Gene3D" id="3.30.70.270">
    <property type="match status" value="1"/>
</dbReference>
<feature type="compositionally biased region" description="Basic and acidic residues" evidence="1">
    <location>
        <begin position="527"/>
        <end position="538"/>
    </location>
</feature>
<dbReference type="InterPro" id="IPR035965">
    <property type="entry name" value="PAS-like_dom_sf"/>
</dbReference>
<feature type="transmembrane region" description="Helical" evidence="2">
    <location>
        <begin position="148"/>
        <end position="170"/>
    </location>
</feature>
<keyword evidence="2" id="KW-0472">Membrane</keyword>
<sequence>MAFALSRKIGLRTAAIVLAVSGVVGVGFTIGSIQYQQEQERAEVNRQVETLLDAISGTASAACFVSDKQLASETLAGLGGTRIIHRAAIRTREGVMAVAGGRSMPSNPVITRAVNSPFSKTETVCQIEVELNDSHLRQRRFDVASRTAAMQGLQVLAVAIAVLLAVAMAVTRPIRRISLELHRIEGRPGGAVAIPPGHEHDELGSLVVDTNRLIDGMSRLITSERHLRELRERDEQRLRLIIENAETGIFTLDAEARMESWNPACVRVLGGPTRHDAHPTLEELLPELAAQIAALRQRVFERERSASGDFELRDAIGVSRWIQLVLTPSGEGTMQGLANDITDRKRAEAEAQELAVTDNLTGVLNRLGFERALKDRVASHARDRQDGFTIAMIDLDWFKQVNDTYGHDAGDHVLRTVSARLKRGLRRTDTLARLGGDEFVIVLDGVTDEATAVTILHKIRNTVLEPIELDGGAIAHVGASIGLTIANDELCGAEELLRRADVAMYEVKKAGRNDVRVTSFPHAANETSHRSPADSRTI</sequence>
<feature type="region of interest" description="Disordered" evidence="1">
    <location>
        <begin position="518"/>
        <end position="538"/>
    </location>
</feature>
<evidence type="ECO:0000313" key="6">
    <source>
        <dbReference type="EMBL" id="MBB4011712.1"/>
    </source>
</evidence>
<dbReference type="Pfam" id="PF00990">
    <property type="entry name" value="GGDEF"/>
    <property type="match status" value="1"/>
</dbReference>
<dbReference type="NCBIfam" id="TIGR00254">
    <property type="entry name" value="GGDEF"/>
    <property type="match status" value="1"/>
</dbReference>
<dbReference type="SMART" id="SM00091">
    <property type="entry name" value="PAS"/>
    <property type="match status" value="1"/>
</dbReference>
<dbReference type="PANTHER" id="PTHR44757:SF2">
    <property type="entry name" value="BIOFILM ARCHITECTURE MAINTENANCE PROTEIN MBAA"/>
    <property type="match status" value="1"/>
</dbReference>
<evidence type="ECO:0000313" key="7">
    <source>
        <dbReference type="Proteomes" id="UP000561045"/>
    </source>
</evidence>
<proteinExistence type="predicted"/>
<evidence type="ECO:0000259" key="3">
    <source>
        <dbReference type="PROSITE" id="PS50112"/>
    </source>
</evidence>
<dbReference type="FunFam" id="3.30.70.270:FF:000001">
    <property type="entry name" value="Diguanylate cyclase domain protein"/>
    <property type="match status" value="1"/>
</dbReference>
<dbReference type="PROSITE" id="PS50887">
    <property type="entry name" value="GGDEF"/>
    <property type="match status" value="1"/>
</dbReference>
<dbReference type="InterPro" id="IPR043128">
    <property type="entry name" value="Rev_trsase/Diguanyl_cyclase"/>
</dbReference>
<comment type="caution">
    <text evidence="6">The sequence shown here is derived from an EMBL/GenBank/DDBJ whole genome shotgun (WGS) entry which is preliminary data.</text>
</comment>
<dbReference type="GO" id="GO:0016020">
    <property type="term" value="C:membrane"/>
    <property type="evidence" value="ECO:0007669"/>
    <property type="project" value="InterPro"/>
</dbReference>
<feature type="domain" description="PAS" evidence="3">
    <location>
        <begin position="234"/>
        <end position="270"/>
    </location>
</feature>
<dbReference type="GO" id="GO:0003824">
    <property type="term" value="F:catalytic activity"/>
    <property type="evidence" value="ECO:0007669"/>
    <property type="project" value="UniProtKB-ARBA"/>
</dbReference>
<dbReference type="SUPFAM" id="SSF55073">
    <property type="entry name" value="Nucleotide cyclase"/>
    <property type="match status" value="1"/>
</dbReference>
<organism evidence="6 7">
    <name type="scientific">Niveibacterium umoris</name>
    <dbReference type="NCBI Taxonomy" id="1193620"/>
    <lineage>
        <taxon>Bacteria</taxon>
        <taxon>Pseudomonadati</taxon>
        <taxon>Pseudomonadota</taxon>
        <taxon>Betaproteobacteria</taxon>
        <taxon>Rhodocyclales</taxon>
        <taxon>Rhodocyclaceae</taxon>
        <taxon>Niveibacterium</taxon>
    </lineage>
</organism>
<gene>
    <name evidence="6" type="ORF">GGR36_001020</name>
</gene>
<dbReference type="NCBIfam" id="TIGR00229">
    <property type="entry name" value="sensory_box"/>
    <property type="match status" value="1"/>
</dbReference>
<dbReference type="SUPFAM" id="SSF55785">
    <property type="entry name" value="PYP-like sensor domain (PAS domain)"/>
    <property type="match status" value="1"/>
</dbReference>
<name>A0A840BJD5_9RHOO</name>
<keyword evidence="2" id="KW-1133">Transmembrane helix</keyword>
<evidence type="ECO:0000259" key="4">
    <source>
        <dbReference type="PROSITE" id="PS50885"/>
    </source>
</evidence>
<dbReference type="PANTHER" id="PTHR44757">
    <property type="entry name" value="DIGUANYLATE CYCLASE DGCP"/>
    <property type="match status" value="1"/>
</dbReference>
<dbReference type="InterPro" id="IPR052155">
    <property type="entry name" value="Biofilm_reg_signaling"/>
</dbReference>
<dbReference type="Pfam" id="PF08448">
    <property type="entry name" value="PAS_4"/>
    <property type="match status" value="1"/>
</dbReference>
<dbReference type="InterPro" id="IPR000014">
    <property type="entry name" value="PAS"/>
</dbReference>
<feature type="domain" description="GGDEF" evidence="5">
    <location>
        <begin position="386"/>
        <end position="520"/>
    </location>
</feature>
<dbReference type="InterPro" id="IPR003660">
    <property type="entry name" value="HAMP_dom"/>
</dbReference>